<dbReference type="Proteomes" id="UP000250242">
    <property type="component" value="Unassembled WGS sequence"/>
</dbReference>
<dbReference type="EMBL" id="UATH01000001">
    <property type="protein sequence ID" value="SPY08072.1"/>
    <property type="molecule type" value="Genomic_DNA"/>
</dbReference>
<evidence type="ECO:0008006" key="3">
    <source>
        <dbReference type="Google" id="ProtNLM"/>
    </source>
</evidence>
<dbReference type="RefSeq" id="WP_048769077.1">
    <property type="nucleotide sequence ID" value="NZ_JVJW01000112.1"/>
</dbReference>
<evidence type="ECO:0000313" key="1">
    <source>
        <dbReference type="EMBL" id="SPY08072.1"/>
    </source>
</evidence>
<accession>A0A2X1ULN4</accession>
<name>A0A2X1ULN4_9BURK</name>
<protein>
    <recommendedName>
        <fullName evidence="3">Deoxynucleotide monophosphate kinase</fullName>
    </recommendedName>
</protein>
<dbReference type="AlphaFoldDB" id="A0A2X1ULN4"/>
<evidence type="ECO:0000313" key="2">
    <source>
        <dbReference type="Proteomes" id="UP000250242"/>
    </source>
</evidence>
<dbReference type="Gene3D" id="3.40.50.300">
    <property type="entry name" value="P-loop containing nucleotide triphosphate hydrolases"/>
    <property type="match status" value="1"/>
</dbReference>
<dbReference type="InterPro" id="IPR048444">
    <property type="entry name" value="DNMK"/>
</dbReference>
<dbReference type="SUPFAM" id="SSF52540">
    <property type="entry name" value="P-loop containing nucleoside triphosphate hydrolases"/>
    <property type="match status" value="1"/>
</dbReference>
<proteinExistence type="predicted"/>
<dbReference type="Pfam" id="PF21448">
    <property type="entry name" value="DNMK"/>
    <property type="match status" value="1"/>
</dbReference>
<sequence length="179" mass="20505">MLLGFSGKAGSGKDTAESFLRQFKYVKTAFADPLKESCIFKFNLSHNDVYTQEGKKRFVPEWGLTVREILQKEGTECTKSFWGEDFWCKRWVSTYNELKEQGFGNISVTDVRFDAEAEAILALGGKIIEIVREGVNDKDTHSSEQGLSRHLISHTIHNNRTLADLEVEVIKLHRKYKNE</sequence>
<dbReference type="InterPro" id="IPR027417">
    <property type="entry name" value="P-loop_NTPase"/>
</dbReference>
<gene>
    <name evidence="1" type="ORF">NCTC11009_01289</name>
</gene>
<reference evidence="1 2" key="1">
    <citation type="submission" date="2018-06" db="EMBL/GenBank/DDBJ databases">
        <authorList>
            <consortium name="Pathogen Informatics"/>
            <person name="Doyle S."/>
        </authorList>
    </citation>
    <scope>NUCLEOTIDE SEQUENCE [LARGE SCALE GENOMIC DNA]</scope>
    <source>
        <strain evidence="1 2">NCTC11009</strain>
    </source>
</reference>
<organism evidence="1 2">
    <name type="scientific">Oligella urethralis</name>
    <dbReference type="NCBI Taxonomy" id="90245"/>
    <lineage>
        <taxon>Bacteria</taxon>
        <taxon>Pseudomonadati</taxon>
        <taxon>Pseudomonadota</taxon>
        <taxon>Betaproteobacteria</taxon>
        <taxon>Burkholderiales</taxon>
        <taxon>Alcaligenaceae</taxon>
        <taxon>Oligella</taxon>
    </lineage>
</organism>